<dbReference type="PANTHER" id="PTHR12897">
    <property type="entry name" value="COLON CANCER-ASSOCIATED PROTEIN MIC1"/>
    <property type="match status" value="1"/>
</dbReference>
<feature type="domain" description="Regulator of MON1-CCZ1 complex N-terminal" evidence="2">
    <location>
        <begin position="26"/>
        <end position="130"/>
    </location>
</feature>
<evidence type="ECO:0008006" key="5">
    <source>
        <dbReference type="Google" id="ProtNLM"/>
    </source>
</evidence>
<proteinExistence type="predicted"/>
<dbReference type="Pfam" id="PF21029">
    <property type="entry name" value="RMC1_N"/>
    <property type="match status" value="1"/>
</dbReference>
<gene>
    <name evidence="3" type="ORF">BSTOLATCC_MIC15655</name>
</gene>
<dbReference type="PANTHER" id="PTHR12897:SF4">
    <property type="entry name" value="REGULATOR OF MON1-CCZ1 COMPLEX"/>
    <property type="match status" value="1"/>
</dbReference>
<dbReference type="GO" id="GO:0010506">
    <property type="term" value="P:regulation of autophagy"/>
    <property type="evidence" value="ECO:0007669"/>
    <property type="project" value="InterPro"/>
</dbReference>
<evidence type="ECO:0000313" key="3">
    <source>
        <dbReference type="EMBL" id="CAG9316219.1"/>
    </source>
</evidence>
<evidence type="ECO:0000313" key="4">
    <source>
        <dbReference type="Proteomes" id="UP001162131"/>
    </source>
</evidence>
<dbReference type="InterPro" id="IPR049040">
    <property type="entry name" value="RMC1_N"/>
</dbReference>
<dbReference type="EMBL" id="CAJZBQ010000015">
    <property type="protein sequence ID" value="CAG9316219.1"/>
    <property type="molecule type" value="Genomic_DNA"/>
</dbReference>
<dbReference type="Proteomes" id="UP001162131">
    <property type="component" value="Unassembled WGS sequence"/>
</dbReference>
<sequence>MELDTIENLNDDPDTEIFYNSCQNSFVFKNKDILRIRSIYSEKDDSLIIIEQLSNKKLISMNLSSDQKLVAYQEAPDRLEFINLELQQDFSITCSKKNTILGFHWTKGITPLCDFFMIATNSIEFYKLSDKQFKLVSIRSYQHEVSHYWVEPSEFVVIAAASVPNQGKFYTYFLNQTKSTKFQGYKFYIDVGKINDSLWINIPANSSNLRHYYNSASQESPHQVSLLKLYDSIYFLHMDCAKGRLAFYRLEYEKTPQQSFEIVIQPGKYGIRSSDNILILQNYNLQESYIFDIKSETYFIHPFATVWHGMPPRVGEISIFMNLDNLDENGNFNTMFLYDGIIIPSERPSSFEVLDNESQYIDSLMLLEKELKYIDHDIGFDLSSKKLVQLIIHPETLVKDHHDQVEAILFLLRRNGFKAYSFEYLKDCLRKRIELYKISSLFTTFNKVYKIAALERKKNPNKDEMRKSLIQTPIKKRGKIIEPELKLDSGISVILQSDMYGSVFSSLFKEHINSKYLTDVILLYHKSLIEEDIQVHQQLQILLARVLIRSRNFSMLHQFVHFNVFNDSLEFATLMIALSASTNSLCYPPGLQIGIDMLYRLEAFNALAEALVNNGMIYEALKVLESHPSKEFDSCLLLAQVHNSGDTRLMNLVTQFINEKLL</sequence>
<evidence type="ECO:0000259" key="2">
    <source>
        <dbReference type="Pfam" id="PF21029"/>
    </source>
</evidence>
<reference evidence="3" key="1">
    <citation type="submission" date="2021-09" db="EMBL/GenBank/DDBJ databases">
        <authorList>
            <consortium name="AG Swart"/>
            <person name="Singh M."/>
            <person name="Singh A."/>
            <person name="Seah K."/>
            <person name="Emmerich C."/>
        </authorList>
    </citation>
    <scope>NUCLEOTIDE SEQUENCE</scope>
    <source>
        <strain evidence="3">ATCC30299</strain>
    </source>
</reference>
<dbReference type="GO" id="GO:0031902">
    <property type="term" value="C:late endosome membrane"/>
    <property type="evidence" value="ECO:0007669"/>
    <property type="project" value="TreeGrafter"/>
</dbReference>
<dbReference type="GO" id="GO:0035658">
    <property type="term" value="C:Mon1-Ccz1 complex"/>
    <property type="evidence" value="ECO:0007669"/>
    <property type="project" value="InterPro"/>
</dbReference>
<dbReference type="InterPro" id="IPR040371">
    <property type="entry name" value="RMC1"/>
</dbReference>
<organism evidence="3 4">
    <name type="scientific">Blepharisma stoltei</name>
    <dbReference type="NCBI Taxonomy" id="1481888"/>
    <lineage>
        <taxon>Eukaryota</taxon>
        <taxon>Sar</taxon>
        <taxon>Alveolata</taxon>
        <taxon>Ciliophora</taxon>
        <taxon>Postciliodesmatophora</taxon>
        <taxon>Heterotrichea</taxon>
        <taxon>Heterotrichida</taxon>
        <taxon>Blepharismidae</taxon>
        <taxon>Blepharisma</taxon>
    </lineage>
</organism>
<evidence type="ECO:0000259" key="1">
    <source>
        <dbReference type="Pfam" id="PF07035"/>
    </source>
</evidence>
<keyword evidence="4" id="KW-1185">Reference proteome</keyword>
<dbReference type="InterPro" id="IPR009755">
    <property type="entry name" value="RMC1_C"/>
</dbReference>
<dbReference type="GO" id="GO:0005765">
    <property type="term" value="C:lysosomal membrane"/>
    <property type="evidence" value="ECO:0007669"/>
    <property type="project" value="TreeGrafter"/>
</dbReference>
<accession>A0AAU9IL03</accession>
<name>A0AAU9IL03_9CILI</name>
<protein>
    <recommendedName>
        <fullName evidence="5">Mic1 domain-containing protein</fullName>
    </recommendedName>
</protein>
<feature type="domain" description="Mic1" evidence="1">
    <location>
        <begin position="417"/>
        <end position="660"/>
    </location>
</feature>
<dbReference type="AlphaFoldDB" id="A0AAU9IL03"/>
<dbReference type="Pfam" id="PF07035">
    <property type="entry name" value="RMC1_C"/>
    <property type="match status" value="1"/>
</dbReference>
<comment type="caution">
    <text evidence="3">The sequence shown here is derived from an EMBL/GenBank/DDBJ whole genome shotgun (WGS) entry which is preliminary data.</text>
</comment>